<protein>
    <submittedName>
        <fullName evidence="2">Uncharacterized protein</fullName>
    </submittedName>
</protein>
<feature type="region of interest" description="Disordered" evidence="1">
    <location>
        <begin position="1"/>
        <end position="44"/>
    </location>
</feature>
<name>A0A4V6DAY9_SETVI</name>
<reference evidence="2" key="1">
    <citation type="submission" date="2019-03" db="EMBL/GenBank/DDBJ databases">
        <title>WGS assembly of Setaria viridis.</title>
        <authorList>
            <person name="Huang P."/>
            <person name="Jenkins J."/>
            <person name="Grimwood J."/>
            <person name="Barry K."/>
            <person name="Healey A."/>
            <person name="Mamidi S."/>
            <person name="Sreedasyam A."/>
            <person name="Shu S."/>
            <person name="Feldman M."/>
            <person name="Wu J."/>
            <person name="Yu Y."/>
            <person name="Chen C."/>
            <person name="Johnson J."/>
            <person name="Rokhsar D."/>
            <person name="Baxter I."/>
            <person name="Schmutz J."/>
            <person name="Brutnell T."/>
            <person name="Kellogg E."/>
        </authorList>
    </citation>
    <scope>NUCLEOTIDE SEQUENCE [LARGE SCALE GENOMIC DNA]</scope>
</reference>
<evidence type="ECO:0000313" key="3">
    <source>
        <dbReference type="Proteomes" id="UP000298652"/>
    </source>
</evidence>
<feature type="compositionally biased region" description="Pro residues" evidence="1">
    <location>
        <begin position="10"/>
        <end position="21"/>
    </location>
</feature>
<evidence type="ECO:0000256" key="1">
    <source>
        <dbReference type="SAM" id="MobiDB-lite"/>
    </source>
</evidence>
<gene>
    <name evidence="2" type="ORF">SEVIR_2G123750v2</name>
</gene>
<dbReference type="AlphaFoldDB" id="A0A4V6DAY9"/>
<feature type="compositionally biased region" description="Basic and acidic residues" evidence="1">
    <location>
        <begin position="26"/>
        <end position="35"/>
    </location>
</feature>
<dbReference type="EMBL" id="CM016553">
    <property type="protein sequence ID" value="TKW31716.1"/>
    <property type="molecule type" value="Genomic_DNA"/>
</dbReference>
<accession>A0A4V6DAY9</accession>
<dbReference type="Gramene" id="TKW31716">
    <property type="protein sequence ID" value="TKW31716"/>
    <property type="gene ID" value="SEVIR_2G123750v2"/>
</dbReference>
<evidence type="ECO:0000313" key="2">
    <source>
        <dbReference type="EMBL" id="TKW31716.1"/>
    </source>
</evidence>
<sequence length="131" mass="13521">MCSQVAPAGPSLPPPPPPPPAAAARTEAHDDDERAAAGSAADSARTSALPLLSFFRLYIAVLWPGLEIHPPAASIALSGCRRRKCLISQSAAAIVAVAVAGSETRLPLSLPVWVGELAVHYTVHLLKGLFG</sequence>
<organism evidence="2 3">
    <name type="scientific">Setaria viridis</name>
    <name type="common">Green bristlegrass</name>
    <name type="synonym">Setaria italica subsp. viridis</name>
    <dbReference type="NCBI Taxonomy" id="4556"/>
    <lineage>
        <taxon>Eukaryota</taxon>
        <taxon>Viridiplantae</taxon>
        <taxon>Streptophyta</taxon>
        <taxon>Embryophyta</taxon>
        <taxon>Tracheophyta</taxon>
        <taxon>Spermatophyta</taxon>
        <taxon>Magnoliopsida</taxon>
        <taxon>Liliopsida</taxon>
        <taxon>Poales</taxon>
        <taxon>Poaceae</taxon>
        <taxon>PACMAD clade</taxon>
        <taxon>Panicoideae</taxon>
        <taxon>Panicodae</taxon>
        <taxon>Paniceae</taxon>
        <taxon>Cenchrinae</taxon>
        <taxon>Setaria</taxon>
    </lineage>
</organism>
<dbReference type="Proteomes" id="UP000298652">
    <property type="component" value="Chromosome 2"/>
</dbReference>
<proteinExistence type="predicted"/>
<keyword evidence="3" id="KW-1185">Reference proteome</keyword>